<comment type="similarity">
    <text evidence="1">Belongs to the mTERF family.</text>
</comment>
<gene>
    <name evidence="4" type="ORF">ZEAMMB73_Zm00001d018066</name>
</gene>
<dbReference type="OMA" id="CAYASSC"/>
<dbReference type="InterPro" id="IPR003690">
    <property type="entry name" value="MTERF"/>
</dbReference>
<dbReference type="InParanoid" id="A0A1D6HKL2"/>
<keyword evidence="2" id="KW-0805">Transcription regulation</keyword>
<keyword evidence="3" id="KW-0809">Transit peptide</keyword>
<dbReference type="FunFam" id="1.25.70.10:FF:000001">
    <property type="entry name" value="Mitochondrial transcription termination factor-like"/>
    <property type="match status" value="1"/>
</dbReference>
<dbReference type="InterPro" id="IPR038538">
    <property type="entry name" value="MTERF_sf"/>
</dbReference>
<organism evidence="4">
    <name type="scientific">Zea mays</name>
    <name type="common">Maize</name>
    <dbReference type="NCBI Taxonomy" id="4577"/>
    <lineage>
        <taxon>Eukaryota</taxon>
        <taxon>Viridiplantae</taxon>
        <taxon>Streptophyta</taxon>
        <taxon>Embryophyta</taxon>
        <taxon>Tracheophyta</taxon>
        <taxon>Spermatophyta</taxon>
        <taxon>Magnoliopsida</taxon>
        <taxon>Liliopsida</taxon>
        <taxon>Poales</taxon>
        <taxon>Poaceae</taxon>
        <taxon>PACMAD clade</taxon>
        <taxon>Panicoideae</taxon>
        <taxon>Andropogonodae</taxon>
        <taxon>Andropogoneae</taxon>
        <taxon>Tripsacinae</taxon>
        <taxon>Zea</taxon>
    </lineage>
</organism>
<dbReference type="eggNOG" id="KOG1267">
    <property type="taxonomic scope" value="Eukaryota"/>
</dbReference>
<dbReference type="STRING" id="4577.A0A1D6HKL2"/>
<dbReference type="SMART" id="SM00733">
    <property type="entry name" value="Mterf"/>
    <property type="match status" value="2"/>
</dbReference>
<dbReference type="GO" id="GO:0006353">
    <property type="term" value="P:DNA-templated transcription termination"/>
    <property type="evidence" value="ECO:0007669"/>
    <property type="project" value="UniProtKB-KW"/>
</dbReference>
<dbReference type="EMBL" id="CM000781">
    <property type="protein sequence ID" value="AQK74965.1"/>
    <property type="molecule type" value="Genomic_DNA"/>
</dbReference>
<dbReference type="PANTHER" id="PTHR13068:SF236">
    <property type="entry name" value="OS02G0749800 PROTEIN"/>
    <property type="match status" value="1"/>
</dbReference>
<evidence type="ECO:0000256" key="3">
    <source>
        <dbReference type="ARBA" id="ARBA00022946"/>
    </source>
</evidence>
<evidence type="ECO:0000313" key="4">
    <source>
        <dbReference type="EMBL" id="AQK74965.1"/>
    </source>
</evidence>
<dbReference type="AlphaFoldDB" id="A0A1D6HKL2"/>
<evidence type="ECO:0000256" key="2">
    <source>
        <dbReference type="ARBA" id="ARBA00022472"/>
    </source>
</evidence>
<proteinExistence type="inferred from homology"/>
<keyword evidence="2" id="KW-0806">Transcription termination</keyword>
<dbReference type="GO" id="GO:0003676">
    <property type="term" value="F:nucleic acid binding"/>
    <property type="evidence" value="ECO:0007669"/>
    <property type="project" value="InterPro"/>
</dbReference>
<sequence>MPLIFFSAAAPLVAVSLLPLPTHCCLRLTATRAAATSTTATPGPAPASTFAVEDYLIASCHLTPPQALKASKSLAHLKSASNADAVVEPNVAFLRKCGLSAVDIAKLLVAAPRLVTMPPEYVQDAVRRATQLGVAPGSQMFRHALSTAGCIGQEKVDSKVAVLKETLGWSQEEVSLAISKAPRILVASEERLRRNAEFLLNEVGLPPQYIARRSVLLMYSLERRIVPRHLVLMVLKEKGLVEQDRCFFNVVAPTEEKFLEKFVAPYEESIPGLADAYESACMGKVTRGL</sequence>
<dbReference type="PANTHER" id="PTHR13068">
    <property type="entry name" value="CGI-12 PROTEIN-RELATED"/>
    <property type="match status" value="1"/>
</dbReference>
<keyword evidence="2" id="KW-0804">Transcription</keyword>
<evidence type="ECO:0000256" key="1">
    <source>
        <dbReference type="ARBA" id="ARBA00007692"/>
    </source>
</evidence>
<protein>
    <submittedName>
        <fullName evidence="4">Mitochondrial transcription termination factor family protein</fullName>
    </submittedName>
</protein>
<dbReference type="Gene3D" id="1.25.70.10">
    <property type="entry name" value="Transcription termination factor 3, mitochondrial"/>
    <property type="match status" value="1"/>
</dbReference>
<name>A0A1D6HKL2_MAIZE</name>
<dbReference type="Pfam" id="PF02536">
    <property type="entry name" value="mTERF"/>
    <property type="match status" value="1"/>
</dbReference>
<dbReference type="ExpressionAtlas" id="A0A1D6HKL2">
    <property type="expression patterns" value="baseline and differential"/>
</dbReference>
<accession>A0A1D6HKL2</accession>
<dbReference type="SMR" id="A0A1D6HKL2"/>
<reference evidence="4" key="1">
    <citation type="submission" date="2015-12" db="EMBL/GenBank/DDBJ databases">
        <title>Update maize B73 reference genome by single molecule sequencing technologies.</title>
        <authorList>
            <consortium name="Maize Genome Sequencing Project"/>
            <person name="Ware D."/>
        </authorList>
    </citation>
    <scope>NUCLEOTIDE SEQUENCE</scope>
    <source>
        <tissue evidence="4">Seedling</tissue>
    </source>
</reference>